<comment type="caution">
    <text evidence="2">The sequence shown here is derived from an EMBL/GenBank/DDBJ whole genome shotgun (WGS) entry which is preliminary data.</text>
</comment>
<feature type="compositionally biased region" description="Low complexity" evidence="1">
    <location>
        <begin position="423"/>
        <end position="438"/>
    </location>
</feature>
<sequence>MSMQLTMKPYVTVGVALVGASVIAVAPIAPRADLHLPAVNLTASIDNPITVFTPVVNAAGDLIRETLQAEFADPFPILRQIFANQEYTVRQLLAAVNGGGAALTELVQGLPAALQAAGAILRTGDVNGAIDSLVASGLNPILNFITGVTVPLQAAFERPFAVGQELVAAAFESGLALTVALAQTFIGIGFPVGTTPVLQNLVNVTESVLQSIGTLNPINVINALQNGVADVLLNAITHISDFMVQTVPYIRGVIVDALKAGQPATATRTAEVTSLPTAAADTVTISVPGVQTPGDGGAPAVTPVGNTEESVGEEPAATEPAAEEPVAEPVGEEPAVQEPVAEEEPASDTDGADEGAADETDTDADDDPKGDLKDDAASGDKGETDTDKTDTDKTDSGKADSDKADSGKADSDKGGSDSKKSESGSGSDSSDSGSRAAA</sequence>
<evidence type="ECO:0008006" key="4">
    <source>
        <dbReference type="Google" id="ProtNLM"/>
    </source>
</evidence>
<organism evidence="2 3">
    <name type="scientific">Mycolicibacterium bacteremicum</name>
    <name type="common">Mycobacterium bacteremicum</name>
    <dbReference type="NCBI Taxonomy" id="564198"/>
    <lineage>
        <taxon>Bacteria</taxon>
        <taxon>Bacillati</taxon>
        <taxon>Actinomycetota</taxon>
        <taxon>Actinomycetes</taxon>
        <taxon>Mycobacteriales</taxon>
        <taxon>Mycobacteriaceae</taxon>
        <taxon>Mycolicibacterium</taxon>
    </lineage>
</organism>
<dbReference type="AlphaFoldDB" id="A0A1W9YQ66"/>
<evidence type="ECO:0000313" key="3">
    <source>
        <dbReference type="Proteomes" id="UP000192366"/>
    </source>
</evidence>
<evidence type="ECO:0000313" key="2">
    <source>
        <dbReference type="EMBL" id="ORA02218.1"/>
    </source>
</evidence>
<dbReference type="Proteomes" id="UP000192366">
    <property type="component" value="Unassembled WGS sequence"/>
</dbReference>
<dbReference type="STRING" id="564198.BST17_24605"/>
<feature type="compositionally biased region" description="Basic and acidic residues" evidence="1">
    <location>
        <begin position="367"/>
        <end position="422"/>
    </location>
</feature>
<gene>
    <name evidence="2" type="ORF">BST17_24605</name>
</gene>
<feature type="compositionally biased region" description="Low complexity" evidence="1">
    <location>
        <begin position="327"/>
        <end position="339"/>
    </location>
</feature>
<evidence type="ECO:0000256" key="1">
    <source>
        <dbReference type="SAM" id="MobiDB-lite"/>
    </source>
</evidence>
<keyword evidence="3" id="KW-1185">Reference proteome</keyword>
<reference evidence="2 3" key="1">
    <citation type="submission" date="2017-02" db="EMBL/GenBank/DDBJ databases">
        <title>The new phylogeny of genus Mycobacterium.</title>
        <authorList>
            <person name="Tortoli E."/>
            <person name="Trovato A."/>
            <person name="Cirillo D.M."/>
        </authorList>
    </citation>
    <scope>NUCLEOTIDE SEQUENCE [LARGE SCALE GENOMIC DNA]</scope>
    <source>
        <strain evidence="2 3">DSM 45578</strain>
    </source>
</reference>
<feature type="region of interest" description="Disordered" evidence="1">
    <location>
        <begin position="287"/>
        <end position="438"/>
    </location>
</feature>
<protein>
    <recommendedName>
        <fullName evidence="4">PE-PGRS family protein</fullName>
    </recommendedName>
</protein>
<name>A0A1W9YQ66_MYCBA</name>
<feature type="compositionally biased region" description="Acidic residues" evidence="1">
    <location>
        <begin position="340"/>
        <end position="366"/>
    </location>
</feature>
<proteinExistence type="predicted"/>
<dbReference type="EMBL" id="MVHJ01000032">
    <property type="protein sequence ID" value="ORA02218.1"/>
    <property type="molecule type" value="Genomic_DNA"/>
</dbReference>
<accession>A0A1W9YQ66</accession>